<proteinExistence type="predicted"/>
<gene>
    <name evidence="2" type="ORF">KZJ38_17090</name>
</gene>
<evidence type="ECO:0000256" key="1">
    <source>
        <dbReference type="SAM" id="MobiDB-lite"/>
    </source>
</evidence>
<dbReference type="EMBL" id="CP080095">
    <property type="protein sequence ID" value="QYD67992.1"/>
    <property type="molecule type" value="Genomic_DNA"/>
</dbReference>
<organism evidence="2 3">
    <name type="scientific">Paraburkholderia edwinii</name>
    <dbReference type="NCBI Taxonomy" id="2861782"/>
    <lineage>
        <taxon>Bacteria</taxon>
        <taxon>Pseudomonadati</taxon>
        <taxon>Pseudomonadota</taxon>
        <taxon>Betaproteobacteria</taxon>
        <taxon>Burkholderiales</taxon>
        <taxon>Burkholderiaceae</taxon>
        <taxon>Paraburkholderia</taxon>
    </lineage>
</organism>
<reference evidence="2 3" key="1">
    <citation type="submission" date="2021-07" db="EMBL/GenBank/DDBJ databases">
        <title>Paraburkholderia edwinii protects Aspergillus sp. from phenazines by acting as a toxin sponge.</title>
        <authorList>
            <person name="Dahlstrom K.M."/>
            <person name="Newman D.K."/>
        </authorList>
    </citation>
    <scope>NUCLEOTIDE SEQUENCE [LARGE SCALE GENOMIC DNA]</scope>
    <source>
        <strain evidence="2 3">Pe01</strain>
    </source>
</reference>
<dbReference type="SUPFAM" id="SSF46785">
    <property type="entry name" value="Winged helix' DNA-binding domain"/>
    <property type="match status" value="1"/>
</dbReference>
<name>A0ABX8UKY6_9BURK</name>
<sequence>MRRDKKLAIEILRTLVHDKSGTMSINTLTAKLEEKCSDSEVYYHVQLLQPVGLVEIQANGYVRVTSAGQDRAENNDKQDPMGTWADPGPS</sequence>
<feature type="region of interest" description="Disordered" evidence="1">
    <location>
        <begin position="66"/>
        <end position="90"/>
    </location>
</feature>
<evidence type="ECO:0000313" key="2">
    <source>
        <dbReference type="EMBL" id="QYD67992.1"/>
    </source>
</evidence>
<feature type="compositionally biased region" description="Basic and acidic residues" evidence="1">
    <location>
        <begin position="70"/>
        <end position="79"/>
    </location>
</feature>
<evidence type="ECO:0008006" key="4">
    <source>
        <dbReference type="Google" id="ProtNLM"/>
    </source>
</evidence>
<dbReference type="RefSeq" id="WP_219797385.1">
    <property type="nucleotide sequence ID" value="NZ_CP080095.1"/>
</dbReference>
<protein>
    <recommendedName>
        <fullName evidence="4">ArsR family transcriptional regulator</fullName>
    </recommendedName>
</protein>
<keyword evidence="3" id="KW-1185">Reference proteome</keyword>
<dbReference type="Gene3D" id="1.10.10.10">
    <property type="entry name" value="Winged helix-like DNA-binding domain superfamily/Winged helix DNA-binding domain"/>
    <property type="match status" value="1"/>
</dbReference>
<dbReference type="Proteomes" id="UP000826462">
    <property type="component" value="Chromosome 1"/>
</dbReference>
<dbReference type="InterPro" id="IPR036388">
    <property type="entry name" value="WH-like_DNA-bd_sf"/>
</dbReference>
<dbReference type="InterPro" id="IPR036390">
    <property type="entry name" value="WH_DNA-bd_sf"/>
</dbReference>
<evidence type="ECO:0000313" key="3">
    <source>
        <dbReference type="Proteomes" id="UP000826462"/>
    </source>
</evidence>
<accession>A0ABX8UKY6</accession>